<dbReference type="AlphaFoldDB" id="A0A131XV08"/>
<dbReference type="SUPFAM" id="SSF53098">
    <property type="entry name" value="Ribonuclease H-like"/>
    <property type="match status" value="1"/>
</dbReference>
<dbReference type="PANTHER" id="PTHR37984">
    <property type="entry name" value="PROTEIN CBG26694"/>
    <property type="match status" value="1"/>
</dbReference>
<keyword evidence="6" id="KW-0378">Hydrolase</keyword>
<dbReference type="InterPro" id="IPR043128">
    <property type="entry name" value="Rev_trsase/Diguanyl_cyclase"/>
</dbReference>
<dbReference type="CDD" id="cd01647">
    <property type="entry name" value="RT_LTR"/>
    <property type="match status" value="1"/>
</dbReference>
<feature type="non-terminal residue" evidence="11">
    <location>
        <position position="1"/>
    </location>
</feature>
<dbReference type="GO" id="GO:0016787">
    <property type="term" value="F:hydrolase activity"/>
    <property type="evidence" value="ECO:0007669"/>
    <property type="project" value="UniProtKB-KW"/>
</dbReference>
<feature type="domain" description="Reverse transcriptase" evidence="9">
    <location>
        <begin position="160"/>
        <end position="336"/>
    </location>
</feature>
<dbReference type="InterPro" id="IPR036397">
    <property type="entry name" value="RNaseH_sf"/>
</dbReference>
<dbReference type="Gene3D" id="3.30.70.270">
    <property type="match status" value="2"/>
</dbReference>
<dbReference type="PANTHER" id="PTHR37984:SF15">
    <property type="entry name" value="INTEGRASE CATALYTIC DOMAIN-CONTAINING PROTEIN"/>
    <property type="match status" value="1"/>
</dbReference>
<dbReference type="InterPro" id="IPR041588">
    <property type="entry name" value="Integrase_H2C2"/>
</dbReference>
<dbReference type="FunFam" id="3.10.20.370:FF:000001">
    <property type="entry name" value="Retrovirus-related Pol polyprotein from transposon 17.6-like protein"/>
    <property type="match status" value="1"/>
</dbReference>
<evidence type="ECO:0000259" key="10">
    <source>
        <dbReference type="PROSITE" id="PS50994"/>
    </source>
</evidence>
<dbReference type="Gene3D" id="1.10.340.70">
    <property type="match status" value="1"/>
</dbReference>
<sequence length="1061" mass="118939">LVDTGSAVSIISEDAYQKNFVSSLQLQDSAANLFDFSQRKIAVKGCFVAAVAYRERKADVGFYVVPRGTNILGIDAVACLSLEISGQALRCFNTTCVHSGLPPELVGKFSHLLDGTLGTAKGFAHIVKTRQGVEPVSAKLRRLPFAVRDEVSEELQRLLQAGIIERIDASEWVSPIVAVKKKNGKVRLCVDFREVNKAVVVDSFPLPHTEELLQALVGARYFSKMDLSSAYHQVVLSPESRDLTAFLTHEGLFRFTRVCFGLASAPAAFQKMITTILKGCRKVLCYLDDIIVFGETEEEHLKNVHEVLRRIDEAGLRLNDKCIFNVRELSFLGHVVSERGVLPMQSHVDAIVRAPAPTDVTMLCSFLGMVGYYAKFIPRYAELAEPLRELLRKGEFFCWTAVREESFQRLKSLLSCRPLQMFDPKLPVVVTTDASAYGLGAVLQQKKGEDLVTISFASRTLTLQERKYSAGEREALACMWACEHWRVFLWGRHFTLQTDHQSLLTLLNYQGTGQRPFRIARWYARLLAYSFIMVFKKGEDNFVADALSRMPLEGPNKTPCDDEVAFSISLCVSQQEFAKETLEDSRLQQVVAWTTSTWPPKKELPPDMAPFFQVKEELSVSEDLLFRGDRVVVPTALTAKIVELAHEAHPGITRTKQRVRDTCWWPGMDRHIETAVKYCSVCQAVDKSAKPVVPLLHPVEFPSAPWEKLCVDIVGSFSRGPSDCRYAVTLIDYFSKWPEVCLTSLVTSGKIIAFLRSVLSREGYPTELVSDHGPQFVSAEFEAFLQERGVKHTFSSVYHPQSNGQIERFNRVFKDFVQLSAQEQRPLKDAVLEYLGVYRCTPHAATGEKPAFLLHGRHPRTKLDIAGGPSRDFLSHPTRSLAELRERVAQYQRKSKAYTDNRRGAKVSRFQPGESVRIKLPGHVSKGSSSYSAPKKVVKHQGKDAYLLEDGRVWNRRRLVRSNDKSSPQVALNHTPWFEAPLATSSSPRAPPAPRVAPPQSPHATSQDVPETPFPVARQSPRTATSERAVPSLESSVAPSGLRRSARQTSRPRRLDDFVLY</sequence>
<dbReference type="InterPro" id="IPR000477">
    <property type="entry name" value="RT_dom"/>
</dbReference>
<dbReference type="InterPro" id="IPR001584">
    <property type="entry name" value="Integrase_cat-core"/>
</dbReference>
<feature type="region of interest" description="Disordered" evidence="8">
    <location>
        <begin position="893"/>
        <end position="940"/>
    </location>
</feature>
<dbReference type="Pfam" id="PF17917">
    <property type="entry name" value="RT_RNaseH"/>
    <property type="match status" value="1"/>
</dbReference>
<feature type="compositionally biased region" description="Pro residues" evidence="8">
    <location>
        <begin position="989"/>
        <end position="1001"/>
    </location>
</feature>
<dbReference type="EC" id="2.7.7.49" evidence="1"/>
<dbReference type="FunFam" id="1.10.340.70:FF:000003">
    <property type="entry name" value="Protein CBG25708"/>
    <property type="match status" value="1"/>
</dbReference>
<dbReference type="GO" id="GO:0003676">
    <property type="term" value="F:nucleic acid binding"/>
    <property type="evidence" value="ECO:0007669"/>
    <property type="project" value="InterPro"/>
</dbReference>
<dbReference type="GO" id="GO:0042575">
    <property type="term" value="C:DNA polymerase complex"/>
    <property type="evidence" value="ECO:0007669"/>
    <property type="project" value="UniProtKB-ARBA"/>
</dbReference>
<dbReference type="InterPro" id="IPR041373">
    <property type="entry name" value="RT_RNaseH"/>
</dbReference>
<evidence type="ECO:0000256" key="7">
    <source>
        <dbReference type="ARBA" id="ARBA00022918"/>
    </source>
</evidence>
<accession>A0A131XV08</accession>
<dbReference type="InterPro" id="IPR012337">
    <property type="entry name" value="RNaseH-like_sf"/>
</dbReference>
<dbReference type="PROSITE" id="PS50878">
    <property type="entry name" value="RT_POL"/>
    <property type="match status" value="1"/>
</dbReference>
<evidence type="ECO:0000256" key="6">
    <source>
        <dbReference type="ARBA" id="ARBA00022801"/>
    </source>
</evidence>
<keyword evidence="4" id="KW-0540">Nuclease</keyword>
<dbReference type="EMBL" id="GEFM01006395">
    <property type="protein sequence ID" value="JAP69401.1"/>
    <property type="molecule type" value="mRNA"/>
</dbReference>
<dbReference type="PROSITE" id="PS50994">
    <property type="entry name" value="INTEGRASE"/>
    <property type="match status" value="1"/>
</dbReference>
<keyword evidence="5" id="KW-0255">Endonuclease</keyword>
<evidence type="ECO:0000256" key="8">
    <source>
        <dbReference type="SAM" id="MobiDB-lite"/>
    </source>
</evidence>
<feature type="region of interest" description="Disordered" evidence="8">
    <location>
        <begin position="981"/>
        <end position="1061"/>
    </location>
</feature>
<organism evidence="11">
    <name type="scientific">Ixodes ricinus</name>
    <name type="common">Common tick</name>
    <name type="synonym">Acarus ricinus</name>
    <dbReference type="NCBI Taxonomy" id="34613"/>
    <lineage>
        <taxon>Eukaryota</taxon>
        <taxon>Metazoa</taxon>
        <taxon>Ecdysozoa</taxon>
        <taxon>Arthropoda</taxon>
        <taxon>Chelicerata</taxon>
        <taxon>Arachnida</taxon>
        <taxon>Acari</taxon>
        <taxon>Parasitiformes</taxon>
        <taxon>Ixodida</taxon>
        <taxon>Ixodoidea</taxon>
        <taxon>Ixodidae</taxon>
        <taxon>Ixodinae</taxon>
        <taxon>Ixodes</taxon>
    </lineage>
</organism>
<dbReference type="InterPro" id="IPR043502">
    <property type="entry name" value="DNA/RNA_pol_sf"/>
</dbReference>
<dbReference type="GO" id="GO:0015074">
    <property type="term" value="P:DNA integration"/>
    <property type="evidence" value="ECO:0007669"/>
    <property type="project" value="InterPro"/>
</dbReference>
<proteinExistence type="evidence at transcript level"/>
<dbReference type="CDD" id="cd09274">
    <property type="entry name" value="RNase_HI_RT_Ty3"/>
    <property type="match status" value="1"/>
</dbReference>
<protein>
    <recommendedName>
        <fullName evidence="1">RNA-directed DNA polymerase</fullName>
        <ecNumber evidence="1">2.7.7.49</ecNumber>
    </recommendedName>
</protein>
<dbReference type="FunFam" id="3.30.70.270:FF:000020">
    <property type="entry name" value="Transposon Tf2-6 polyprotein-like Protein"/>
    <property type="match status" value="1"/>
</dbReference>
<dbReference type="Gene3D" id="3.30.420.10">
    <property type="entry name" value="Ribonuclease H-like superfamily/Ribonuclease H"/>
    <property type="match status" value="1"/>
</dbReference>
<dbReference type="Pfam" id="PF17921">
    <property type="entry name" value="Integrase_H2C2"/>
    <property type="match status" value="1"/>
</dbReference>
<evidence type="ECO:0000256" key="1">
    <source>
        <dbReference type="ARBA" id="ARBA00012493"/>
    </source>
</evidence>
<dbReference type="SUPFAM" id="SSF56672">
    <property type="entry name" value="DNA/RNA polymerases"/>
    <property type="match status" value="1"/>
</dbReference>
<name>A0A131XV08_IXORI</name>
<evidence type="ECO:0000313" key="11">
    <source>
        <dbReference type="EMBL" id="JAP69401.1"/>
    </source>
</evidence>
<evidence type="ECO:0000256" key="5">
    <source>
        <dbReference type="ARBA" id="ARBA00022759"/>
    </source>
</evidence>
<evidence type="ECO:0000256" key="2">
    <source>
        <dbReference type="ARBA" id="ARBA00022679"/>
    </source>
</evidence>
<dbReference type="Gene3D" id="3.10.10.10">
    <property type="entry name" value="HIV Type 1 Reverse Transcriptase, subunit A, domain 1"/>
    <property type="match status" value="1"/>
</dbReference>
<keyword evidence="7" id="KW-0695">RNA-directed DNA polymerase</keyword>
<dbReference type="Pfam" id="PF00078">
    <property type="entry name" value="RVT_1"/>
    <property type="match status" value="1"/>
</dbReference>
<evidence type="ECO:0000256" key="3">
    <source>
        <dbReference type="ARBA" id="ARBA00022695"/>
    </source>
</evidence>
<dbReference type="FunFam" id="3.30.420.10:FF:000063">
    <property type="entry name" value="Retrovirus-related Pol polyprotein from transposon 297-like Protein"/>
    <property type="match status" value="1"/>
</dbReference>
<evidence type="ECO:0000259" key="9">
    <source>
        <dbReference type="PROSITE" id="PS50878"/>
    </source>
</evidence>
<reference evidence="11" key="1">
    <citation type="submission" date="2016-02" db="EMBL/GenBank/DDBJ databases">
        <title>RNAseq analyses of the midgut from blood- or serum-fed Ixodes ricinus ticks.</title>
        <authorList>
            <person name="Perner J."/>
            <person name="Provaznik J."/>
            <person name="Schrenkova J."/>
            <person name="Urbanova V."/>
            <person name="Ribeiro J.M."/>
            <person name="Kopacek P."/>
        </authorList>
    </citation>
    <scope>NUCLEOTIDE SEQUENCE</scope>
    <source>
        <tissue evidence="11">Gut</tissue>
    </source>
</reference>
<dbReference type="Pfam" id="PF00665">
    <property type="entry name" value="rve"/>
    <property type="match status" value="1"/>
</dbReference>
<feature type="domain" description="Integrase catalytic" evidence="10">
    <location>
        <begin position="701"/>
        <end position="858"/>
    </location>
</feature>
<keyword evidence="2" id="KW-0808">Transferase</keyword>
<dbReference type="GO" id="GO:0004519">
    <property type="term" value="F:endonuclease activity"/>
    <property type="evidence" value="ECO:0007669"/>
    <property type="project" value="UniProtKB-KW"/>
</dbReference>
<dbReference type="GO" id="GO:0003964">
    <property type="term" value="F:RNA-directed DNA polymerase activity"/>
    <property type="evidence" value="ECO:0007669"/>
    <property type="project" value="UniProtKB-KW"/>
</dbReference>
<keyword evidence="3" id="KW-0548">Nucleotidyltransferase</keyword>
<dbReference type="InterPro" id="IPR050951">
    <property type="entry name" value="Retrovirus_Pol_polyprotein"/>
</dbReference>
<evidence type="ECO:0000256" key="4">
    <source>
        <dbReference type="ARBA" id="ARBA00022722"/>
    </source>
</evidence>